<organism evidence="2 3">
    <name type="scientific">Hymenolepis diminuta</name>
    <name type="common">Rat tapeworm</name>
    <dbReference type="NCBI Taxonomy" id="6216"/>
    <lineage>
        <taxon>Eukaryota</taxon>
        <taxon>Metazoa</taxon>
        <taxon>Spiralia</taxon>
        <taxon>Lophotrochozoa</taxon>
        <taxon>Platyhelminthes</taxon>
        <taxon>Cestoda</taxon>
        <taxon>Eucestoda</taxon>
        <taxon>Cyclophyllidea</taxon>
        <taxon>Hymenolepididae</taxon>
        <taxon>Hymenolepis</taxon>
    </lineage>
</organism>
<evidence type="ECO:0000313" key="2">
    <source>
        <dbReference type="EMBL" id="VUZ46897.1"/>
    </source>
</evidence>
<feature type="compositionally biased region" description="Polar residues" evidence="1">
    <location>
        <begin position="47"/>
        <end position="64"/>
    </location>
</feature>
<gene>
    <name evidence="2" type="ORF">WMSIL1_LOCUS6537</name>
</gene>
<proteinExistence type="predicted"/>
<protein>
    <submittedName>
        <fullName evidence="2">Uncharacterized protein</fullName>
    </submittedName>
</protein>
<sequence length="64" mass="7095">MSKRVHRFPFFSITASLHLKSTSALMFSRGLTQVLSLFPTQEHARRSGTSSYASCSSPLFLSVT</sequence>
<evidence type="ECO:0000313" key="3">
    <source>
        <dbReference type="Proteomes" id="UP000321570"/>
    </source>
</evidence>
<reference evidence="2 3" key="1">
    <citation type="submission" date="2019-07" db="EMBL/GenBank/DDBJ databases">
        <authorList>
            <person name="Jastrzebski P J."/>
            <person name="Paukszto L."/>
            <person name="Jastrzebski P J."/>
        </authorList>
    </citation>
    <scope>NUCLEOTIDE SEQUENCE [LARGE SCALE GENOMIC DNA]</scope>
    <source>
        <strain evidence="2 3">WMS-il1</strain>
    </source>
</reference>
<feature type="region of interest" description="Disordered" evidence="1">
    <location>
        <begin position="44"/>
        <end position="64"/>
    </location>
</feature>
<dbReference type="Proteomes" id="UP000321570">
    <property type="component" value="Unassembled WGS sequence"/>
</dbReference>
<accession>A0A564YHX3</accession>
<dbReference type="AlphaFoldDB" id="A0A564YHX3"/>
<keyword evidence="3" id="KW-1185">Reference proteome</keyword>
<evidence type="ECO:0000256" key="1">
    <source>
        <dbReference type="SAM" id="MobiDB-lite"/>
    </source>
</evidence>
<dbReference type="EMBL" id="CABIJS010000222">
    <property type="protein sequence ID" value="VUZ46897.1"/>
    <property type="molecule type" value="Genomic_DNA"/>
</dbReference>
<name>A0A564YHX3_HYMDI</name>